<keyword evidence="2" id="KW-1185">Reference proteome</keyword>
<dbReference type="OrthoDB" id="416042at2759"/>
<name>A0A812S1C3_9DINO</name>
<dbReference type="InterPro" id="IPR005331">
    <property type="entry name" value="Sulfotransferase"/>
</dbReference>
<proteinExistence type="predicted"/>
<organism evidence="1 2">
    <name type="scientific">Symbiodinium natans</name>
    <dbReference type="NCBI Taxonomy" id="878477"/>
    <lineage>
        <taxon>Eukaryota</taxon>
        <taxon>Sar</taxon>
        <taxon>Alveolata</taxon>
        <taxon>Dinophyceae</taxon>
        <taxon>Suessiales</taxon>
        <taxon>Symbiodiniaceae</taxon>
        <taxon>Symbiodinium</taxon>
    </lineage>
</organism>
<dbReference type="Pfam" id="PF03567">
    <property type="entry name" value="Sulfotransfer_2"/>
    <property type="match status" value="1"/>
</dbReference>
<evidence type="ECO:0000313" key="2">
    <source>
        <dbReference type="Proteomes" id="UP000604046"/>
    </source>
</evidence>
<reference evidence="1" key="1">
    <citation type="submission" date="2021-02" db="EMBL/GenBank/DDBJ databases">
        <authorList>
            <person name="Dougan E. K."/>
            <person name="Rhodes N."/>
            <person name="Thang M."/>
            <person name="Chan C."/>
        </authorList>
    </citation>
    <scope>NUCLEOTIDE SEQUENCE</scope>
</reference>
<gene>
    <name evidence="1" type="ORF">SNAT2548_LOCUS25821</name>
</gene>
<dbReference type="EMBL" id="CAJNDS010002410">
    <property type="protein sequence ID" value="CAE7463264.1"/>
    <property type="molecule type" value="Genomic_DNA"/>
</dbReference>
<dbReference type="Proteomes" id="UP000604046">
    <property type="component" value="Unassembled WGS sequence"/>
</dbReference>
<accession>A0A812S1C3</accession>
<evidence type="ECO:0008006" key="3">
    <source>
        <dbReference type="Google" id="ProtNLM"/>
    </source>
</evidence>
<sequence>MPDDANSAGAGIATPAPAAVTLNPPPPASVPAVPTLAPAPVLAPAPPATVSAADAPLKSCLAFVHIPKAAGSNVEGVIARAFGYNQVVENPGDCISMRKIEKTVRFWGMCDDRLQCESKKLCGWSGADCCYVNKSFVPQPTPNKGVDRCSFWHFPPAYDAQLAKTYSEDCDSFCVVREPLSRFLSHWRWRHFSKPADCSPEVLEKYTKEKLAQAREDVLLEDCHFTPQVYYAFQNGDPKAPRICRHIIKLEHLDAEFAPLMAQYNLEKVHLGKGKSRSSKKCDIVPTEATLQLVKEFYAEDYKAFGY</sequence>
<evidence type="ECO:0000313" key="1">
    <source>
        <dbReference type="EMBL" id="CAE7463264.1"/>
    </source>
</evidence>
<dbReference type="Gene3D" id="3.40.50.300">
    <property type="entry name" value="P-loop containing nucleotide triphosphate hydrolases"/>
    <property type="match status" value="1"/>
</dbReference>
<comment type="caution">
    <text evidence="1">The sequence shown here is derived from an EMBL/GenBank/DDBJ whole genome shotgun (WGS) entry which is preliminary data.</text>
</comment>
<protein>
    <recommendedName>
        <fullName evidence="3">Sulfotransferase</fullName>
    </recommendedName>
</protein>
<dbReference type="GO" id="GO:0008146">
    <property type="term" value="F:sulfotransferase activity"/>
    <property type="evidence" value="ECO:0007669"/>
    <property type="project" value="InterPro"/>
</dbReference>
<dbReference type="InterPro" id="IPR027417">
    <property type="entry name" value="P-loop_NTPase"/>
</dbReference>
<dbReference type="AlphaFoldDB" id="A0A812S1C3"/>
<dbReference type="GO" id="GO:0016020">
    <property type="term" value="C:membrane"/>
    <property type="evidence" value="ECO:0007669"/>
    <property type="project" value="InterPro"/>
</dbReference>